<dbReference type="EMBL" id="ML769457">
    <property type="protein sequence ID" value="KAE9400333.1"/>
    <property type="molecule type" value="Genomic_DNA"/>
</dbReference>
<gene>
    <name evidence="2" type="ORF">BT96DRAFT_1009007</name>
    <name evidence="3" type="ORF">BT96DRAFT_993031</name>
</gene>
<dbReference type="Proteomes" id="UP000799118">
    <property type="component" value="Unassembled WGS sequence"/>
</dbReference>
<evidence type="ECO:0000313" key="2">
    <source>
        <dbReference type="EMBL" id="KAE9383575.1"/>
    </source>
</evidence>
<dbReference type="EMBL" id="ML770401">
    <property type="protein sequence ID" value="KAE9383575.1"/>
    <property type="molecule type" value="Genomic_DNA"/>
</dbReference>
<evidence type="ECO:0000313" key="3">
    <source>
        <dbReference type="EMBL" id="KAE9400333.1"/>
    </source>
</evidence>
<dbReference type="InterPro" id="IPR013087">
    <property type="entry name" value="Znf_C2H2_type"/>
</dbReference>
<evidence type="ECO:0000313" key="4">
    <source>
        <dbReference type="Proteomes" id="UP000799118"/>
    </source>
</evidence>
<feature type="domain" description="C2H2-type" evidence="1">
    <location>
        <begin position="53"/>
        <end position="76"/>
    </location>
</feature>
<evidence type="ECO:0000259" key="1">
    <source>
        <dbReference type="PROSITE" id="PS00028"/>
    </source>
</evidence>
<dbReference type="PROSITE" id="PS00028">
    <property type="entry name" value="ZINC_FINGER_C2H2_1"/>
    <property type="match status" value="1"/>
</dbReference>
<sequence length="121" mass="13990">MTPEEWGKFVQSYDGRPEDFGTWAWKTLKIPEEMLYIAPYEPPPRQANGDFLCNYHGCVKEYTSKQGRENHFNVAHLGFRVRCPDCPAVLKNQNSLSRHRQNNCTMRNDLPLSARALQSTS</sequence>
<reference evidence="3" key="1">
    <citation type="journal article" date="2019" name="Environ. Microbiol.">
        <title>Fungal ecological strategies reflected in gene transcription - a case study of two litter decomposers.</title>
        <authorList>
            <person name="Barbi F."/>
            <person name="Kohler A."/>
            <person name="Barry K."/>
            <person name="Baskaran P."/>
            <person name="Daum C."/>
            <person name="Fauchery L."/>
            <person name="Ihrmark K."/>
            <person name="Kuo A."/>
            <person name="LaButti K."/>
            <person name="Lipzen A."/>
            <person name="Morin E."/>
            <person name="Grigoriev I.V."/>
            <person name="Henrissat B."/>
            <person name="Lindahl B."/>
            <person name="Martin F."/>
        </authorList>
    </citation>
    <scope>NUCLEOTIDE SEQUENCE</scope>
    <source>
        <strain evidence="3">JB14</strain>
    </source>
</reference>
<keyword evidence="4" id="KW-1185">Reference proteome</keyword>
<dbReference type="AlphaFoldDB" id="A0A6A4HQR6"/>
<proteinExistence type="predicted"/>
<organism evidence="3 4">
    <name type="scientific">Gymnopus androsaceus JB14</name>
    <dbReference type="NCBI Taxonomy" id="1447944"/>
    <lineage>
        <taxon>Eukaryota</taxon>
        <taxon>Fungi</taxon>
        <taxon>Dikarya</taxon>
        <taxon>Basidiomycota</taxon>
        <taxon>Agaricomycotina</taxon>
        <taxon>Agaricomycetes</taxon>
        <taxon>Agaricomycetidae</taxon>
        <taxon>Agaricales</taxon>
        <taxon>Marasmiineae</taxon>
        <taxon>Omphalotaceae</taxon>
        <taxon>Gymnopus</taxon>
    </lineage>
</organism>
<protein>
    <recommendedName>
        <fullName evidence="1">C2H2-type domain-containing protein</fullName>
    </recommendedName>
</protein>
<name>A0A6A4HQR6_9AGAR</name>
<dbReference type="OrthoDB" id="3060269at2759"/>
<accession>A0A6A4HQR6</accession>